<dbReference type="InterPro" id="IPR009057">
    <property type="entry name" value="Homeodomain-like_sf"/>
</dbReference>
<dbReference type="InterPro" id="IPR018062">
    <property type="entry name" value="HTH_AraC-typ_CS"/>
</dbReference>
<dbReference type="InterPro" id="IPR018060">
    <property type="entry name" value="HTH_AraC"/>
</dbReference>
<dbReference type="SMART" id="SM00342">
    <property type="entry name" value="HTH_ARAC"/>
    <property type="match status" value="1"/>
</dbReference>
<evidence type="ECO:0000259" key="4">
    <source>
        <dbReference type="PROSITE" id="PS01124"/>
    </source>
</evidence>
<dbReference type="GO" id="GO:0003700">
    <property type="term" value="F:DNA-binding transcription factor activity"/>
    <property type="evidence" value="ECO:0007669"/>
    <property type="project" value="InterPro"/>
</dbReference>
<dbReference type="InterPro" id="IPR050204">
    <property type="entry name" value="AraC_XylS_family_regulators"/>
</dbReference>
<proteinExistence type="predicted"/>
<evidence type="ECO:0000313" key="5">
    <source>
        <dbReference type="EMBL" id="SFP23361.1"/>
    </source>
</evidence>
<dbReference type="PANTHER" id="PTHR46796:SF6">
    <property type="entry name" value="ARAC SUBFAMILY"/>
    <property type="match status" value="1"/>
</dbReference>
<keyword evidence="6" id="KW-1185">Reference proteome</keyword>
<dbReference type="Gene3D" id="1.10.10.60">
    <property type="entry name" value="Homeodomain-like"/>
    <property type="match status" value="1"/>
</dbReference>
<dbReference type="OrthoDB" id="9816011at2"/>
<dbReference type="InterPro" id="IPR035418">
    <property type="entry name" value="AraC-bd_2"/>
</dbReference>
<dbReference type="PRINTS" id="PR00032">
    <property type="entry name" value="HTHARAC"/>
</dbReference>
<dbReference type="Pfam" id="PF14525">
    <property type="entry name" value="AraC_binding_2"/>
    <property type="match status" value="1"/>
</dbReference>
<dbReference type="PROSITE" id="PS00041">
    <property type="entry name" value="HTH_ARAC_FAMILY_1"/>
    <property type="match status" value="1"/>
</dbReference>
<sequence length="321" mass="35091">MALRPEPQTLIRSTDTRAHPKPVEDFARDVQAICGQFCVEPAAQRRGLVAGAASRIQVSRFETAIVSLDAQKVARDQRMIRSDPGDHLFLLVQDKGMCRIHQAGKAHVLSPGDMYLVDSARPSEFVYDGANSRQVSIHLPRDELMHRFGPVCTGGLEIDRDDPLFLAMRAVLAKLFVEDGAVAPHLGEALLSLLGAYLRCLEHQAGMAEKKEEAVLSRALAVIERRCSEPDFGTADLAGELGVSPRTLQRHFSALGETVSERLLAVRLESARARLAAPATPGQSVSAIAYETGFNDLSYFYRAFRKRFGTSPGAARKTLSP</sequence>
<keyword evidence="2" id="KW-0238">DNA-binding</keyword>
<dbReference type="Proteomes" id="UP000199356">
    <property type="component" value="Unassembled WGS sequence"/>
</dbReference>
<dbReference type="InterPro" id="IPR020449">
    <property type="entry name" value="Tscrpt_reg_AraC-type_HTH"/>
</dbReference>
<accession>A0A1I5NQ50</accession>
<dbReference type="PANTHER" id="PTHR46796">
    <property type="entry name" value="HTH-TYPE TRANSCRIPTIONAL ACTIVATOR RHAS-RELATED"/>
    <property type="match status" value="1"/>
</dbReference>
<evidence type="ECO:0000256" key="1">
    <source>
        <dbReference type="ARBA" id="ARBA00023015"/>
    </source>
</evidence>
<evidence type="ECO:0000256" key="3">
    <source>
        <dbReference type="ARBA" id="ARBA00023163"/>
    </source>
</evidence>
<dbReference type="PROSITE" id="PS01124">
    <property type="entry name" value="HTH_ARAC_FAMILY_2"/>
    <property type="match status" value="1"/>
</dbReference>
<reference evidence="5 6" key="1">
    <citation type="submission" date="2016-10" db="EMBL/GenBank/DDBJ databases">
        <authorList>
            <person name="de Groot N.N."/>
        </authorList>
    </citation>
    <scope>NUCLEOTIDE SEQUENCE [LARGE SCALE GENOMIC DNA]</scope>
    <source>
        <strain evidence="5 6">DSM 19547</strain>
    </source>
</reference>
<gene>
    <name evidence="5" type="ORF">SAMN04488047_1049</name>
</gene>
<name>A0A1I5NQ50_9RHOB</name>
<dbReference type="AlphaFoldDB" id="A0A1I5NQ50"/>
<organism evidence="5 6">
    <name type="scientific">Tranquillimonas alkanivorans</name>
    <dbReference type="NCBI Taxonomy" id="441119"/>
    <lineage>
        <taxon>Bacteria</taxon>
        <taxon>Pseudomonadati</taxon>
        <taxon>Pseudomonadota</taxon>
        <taxon>Alphaproteobacteria</taxon>
        <taxon>Rhodobacterales</taxon>
        <taxon>Roseobacteraceae</taxon>
        <taxon>Tranquillimonas</taxon>
    </lineage>
</organism>
<dbReference type="GO" id="GO:0043565">
    <property type="term" value="F:sequence-specific DNA binding"/>
    <property type="evidence" value="ECO:0007669"/>
    <property type="project" value="InterPro"/>
</dbReference>
<dbReference type="SUPFAM" id="SSF46689">
    <property type="entry name" value="Homeodomain-like"/>
    <property type="match status" value="1"/>
</dbReference>
<dbReference type="Pfam" id="PF12833">
    <property type="entry name" value="HTH_18"/>
    <property type="match status" value="1"/>
</dbReference>
<protein>
    <submittedName>
        <fullName evidence="5">Transcriptional regulator, AraC family</fullName>
    </submittedName>
</protein>
<keyword evidence="3" id="KW-0804">Transcription</keyword>
<dbReference type="EMBL" id="FOXA01000004">
    <property type="protein sequence ID" value="SFP23361.1"/>
    <property type="molecule type" value="Genomic_DNA"/>
</dbReference>
<evidence type="ECO:0000256" key="2">
    <source>
        <dbReference type="ARBA" id="ARBA00023125"/>
    </source>
</evidence>
<dbReference type="STRING" id="441119.SAMN04488047_1049"/>
<keyword evidence="1" id="KW-0805">Transcription regulation</keyword>
<evidence type="ECO:0000313" key="6">
    <source>
        <dbReference type="Proteomes" id="UP000199356"/>
    </source>
</evidence>
<feature type="domain" description="HTH araC/xylS-type" evidence="4">
    <location>
        <begin position="217"/>
        <end position="318"/>
    </location>
</feature>
<dbReference type="RefSeq" id="WP_093419533.1">
    <property type="nucleotide sequence ID" value="NZ_FOXA01000004.1"/>
</dbReference>